<protein>
    <submittedName>
        <fullName evidence="9">Oligoendopeptidase F</fullName>
        <ecNumber evidence="9">3.4.24.-</ecNumber>
    </submittedName>
</protein>
<dbReference type="GO" id="GO:0046872">
    <property type="term" value="F:metal ion binding"/>
    <property type="evidence" value="ECO:0007669"/>
    <property type="project" value="UniProtKB-KW"/>
</dbReference>
<dbReference type="InterPro" id="IPR011977">
    <property type="entry name" value="Pept_M3B_clade3"/>
</dbReference>
<proteinExistence type="predicted"/>
<keyword evidence="2" id="KW-0645">Protease</keyword>
<comment type="cofactor">
    <cofactor evidence="1">
        <name>Zn(2+)</name>
        <dbReference type="ChEBI" id="CHEBI:29105"/>
    </cofactor>
</comment>
<dbReference type="EC" id="3.4.24.-" evidence="9"/>
<dbReference type="PANTHER" id="PTHR11804">
    <property type="entry name" value="PROTEASE M3 THIMET OLIGOPEPTIDASE-RELATED"/>
    <property type="match status" value="1"/>
</dbReference>
<dbReference type="GO" id="GO:0006508">
    <property type="term" value="P:proteolysis"/>
    <property type="evidence" value="ECO:0007669"/>
    <property type="project" value="UniProtKB-KW"/>
</dbReference>
<feature type="domain" description="Oligopeptidase F N-terminal" evidence="8">
    <location>
        <begin position="117"/>
        <end position="186"/>
    </location>
</feature>
<dbReference type="GO" id="GO:0006518">
    <property type="term" value="P:peptide metabolic process"/>
    <property type="evidence" value="ECO:0007669"/>
    <property type="project" value="TreeGrafter"/>
</dbReference>
<evidence type="ECO:0000256" key="2">
    <source>
        <dbReference type="ARBA" id="ARBA00022670"/>
    </source>
</evidence>
<dbReference type="Gene3D" id="1.10.1370.20">
    <property type="entry name" value="Oligoendopeptidase f, C-terminal domain"/>
    <property type="match status" value="1"/>
</dbReference>
<reference evidence="9" key="1">
    <citation type="submission" date="2018-06" db="EMBL/GenBank/DDBJ databases">
        <authorList>
            <person name="Zhirakovskaya E."/>
        </authorList>
    </citation>
    <scope>NUCLEOTIDE SEQUENCE</scope>
</reference>
<evidence type="ECO:0000259" key="8">
    <source>
        <dbReference type="Pfam" id="PF08439"/>
    </source>
</evidence>
<dbReference type="GO" id="GO:0004222">
    <property type="term" value="F:metalloendopeptidase activity"/>
    <property type="evidence" value="ECO:0007669"/>
    <property type="project" value="InterPro"/>
</dbReference>
<feature type="domain" description="Peptidase M3A/M3B catalytic" evidence="7">
    <location>
        <begin position="208"/>
        <end position="586"/>
    </location>
</feature>
<evidence type="ECO:0000256" key="4">
    <source>
        <dbReference type="ARBA" id="ARBA00022801"/>
    </source>
</evidence>
<sequence length="600" mass="69178">MTHQTSLDISPLPLWDLSDLYSAMDCPELKQDMIRLEKLGNEFSRDFKGRLSTLNAGEILDSVTRYEVMEEITGRIMSYAGLLHAGDVNDSDISRFYQSCHEEITRISTKTLFYTLEINRLEQEQIDQWLDSSIKLARYRPWFEKIREYRPHQLAGRLEELLLEKSVSGRAAWVRLFDETMANMKFDFRDPESDETTSIGTEQALDYLSDPQQDRRKAAADCLSDSFKANIRLFTHITNTLAKDKEIEDRWRQFEDPASSRHLSNQLEKHVVDALVTAVKDACPRLSHRYYRLKARWFGKDRLDWWDRNAPLPDMDNRIYQWSDARNIVLQAYGDFSPEMAEIGQKFFDNNWIDAPVREGKSPGAFAHPTVPDVHPYLLLNYLGKSRDVMTLAHELGHGVHQIMAGPQGALLSDTPLTLAETASVFGEMLTFQSLLSHEKDARKRKIMMASKVEDMLATVVRQVAFYDFEEKVHTARKNGELSADDLGDIWMATQRESLGDAIHLDDNYRTFWCYIPHFIHSPFYVYAYAFGDCLVNSLYASYRSNPDGFQEKYFTMLRAGGSMRHKALLRPFGLDAGNPDFWQTGLSVISDLIDEIEKT</sequence>
<keyword evidence="6" id="KW-0482">Metalloprotease</keyword>
<evidence type="ECO:0000256" key="5">
    <source>
        <dbReference type="ARBA" id="ARBA00022833"/>
    </source>
</evidence>
<dbReference type="SUPFAM" id="SSF55486">
    <property type="entry name" value="Metalloproteases ('zincins'), catalytic domain"/>
    <property type="match status" value="1"/>
</dbReference>
<evidence type="ECO:0000256" key="6">
    <source>
        <dbReference type="ARBA" id="ARBA00023049"/>
    </source>
</evidence>
<keyword evidence="5" id="KW-0862">Zinc</keyword>
<dbReference type="AlphaFoldDB" id="A0A3B0RZF0"/>
<dbReference type="InterPro" id="IPR045090">
    <property type="entry name" value="Pept_M3A_M3B"/>
</dbReference>
<dbReference type="Pfam" id="PF08439">
    <property type="entry name" value="Peptidase_M3_N"/>
    <property type="match status" value="1"/>
</dbReference>
<gene>
    <name evidence="9" type="ORF">MNBD_ALPHA01-1381</name>
</gene>
<evidence type="ECO:0000256" key="3">
    <source>
        <dbReference type="ARBA" id="ARBA00022723"/>
    </source>
</evidence>
<evidence type="ECO:0000259" key="7">
    <source>
        <dbReference type="Pfam" id="PF01432"/>
    </source>
</evidence>
<dbReference type="InterPro" id="IPR001567">
    <property type="entry name" value="Pept_M3A_M3B_dom"/>
</dbReference>
<dbReference type="InterPro" id="IPR042088">
    <property type="entry name" value="OligoPept_F_C"/>
</dbReference>
<name>A0A3B0RZF0_9ZZZZ</name>
<dbReference type="Pfam" id="PF01432">
    <property type="entry name" value="Peptidase_M3"/>
    <property type="match status" value="1"/>
</dbReference>
<keyword evidence="3" id="KW-0479">Metal-binding</keyword>
<accession>A0A3B0RZF0</accession>
<evidence type="ECO:0000313" key="9">
    <source>
        <dbReference type="EMBL" id="VAV99304.1"/>
    </source>
</evidence>
<dbReference type="PANTHER" id="PTHR11804:SF5">
    <property type="entry name" value="OLIGOENDOPEPTIDASE F"/>
    <property type="match status" value="1"/>
</dbReference>
<dbReference type="Gene3D" id="1.20.140.70">
    <property type="entry name" value="Oligopeptidase f, N-terminal domain"/>
    <property type="match status" value="1"/>
</dbReference>
<dbReference type="EMBL" id="UOEJ01000112">
    <property type="protein sequence ID" value="VAV99304.1"/>
    <property type="molecule type" value="Genomic_DNA"/>
</dbReference>
<dbReference type="InterPro" id="IPR013647">
    <property type="entry name" value="OligopepF_N_dom"/>
</dbReference>
<dbReference type="CDD" id="cd09610">
    <property type="entry name" value="M3B_PepF"/>
    <property type="match status" value="1"/>
</dbReference>
<keyword evidence="4 9" id="KW-0378">Hydrolase</keyword>
<evidence type="ECO:0000256" key="1">
    <source>
        <dbReference type="ARBA" id="ARBA00001947"/>
    </source>
</evidence>
<dbReference type="NCBIfam" id="TIGR02290">
    <property type="entry name" value="M3_fam_3"/>
    <property type="match status" value="1"/>
</dbReference>
<organism evidence="9">
    <name type="scientific">hydrothermal vent metagenome</name>
    <dbReference type="NCBI Taxonomy" id="652676"/>
    <lineage>
        <taxon>unclassified sequences</taxon>
        <taxon>metagenomes</taxon>
        <taxon>ecological metagenomes</taxon>
    </lineage>
</organism>